<evidence type="ECO:0000313" key="2">
    <source>
        <dbReference type="EMBL" id="MFD2789914.1"/>
    </source>
</evidence>
<evidence type="ECO:0000313" key="3">
    <source>
        <dbReference type="Proteomes" id="UP001597532"/>
    </source>
</evidence>
<dbReference type="PANTHER" id="PTHR33408">
    <property type="entry name" value="TRANSPOSASE"/>
    <property type="match status" value="1"/>
</dbReference>
<dbReference type="RefSeq" id="WP_251809413.1">
    <property type="nucleotide sequence ID" value="NZ_CP166679.1"/>
</dbReference>
<feature type="domain" description="Transposase InsH N-terminal" evidence="1">
    <location>
        <begin position="26"/>
        <end position="107"/>
    </location>
</feature>
<protein>
    <submittedName>
        <fullName evidence="2">Transposase</fullName>
    </submittedName>
</protein>
<dbReference type="PANTHER" id="PTHR33408:SF2">
    <property type="entry name" value="TRANSPOSASE DDE DOMAIN-CONTAINING PROTEIN"/>
    <property type="match status" value="1"/>
</dbReference>
<gene>
    <name evidence="2" type="ORF">ACFS1K_09080</name>
</gene>
<dbReference type="Pfam" id="PF05598">
    <property type="entry name" value="DUF772"/>
    <property type="match status" value="1"/>
</dbReference>
<reference evidence="3" key="1">
    <citation type="journal article" date="2019" name="Int. J. Syst. Evol. Microbiol.">
        <title>The Global Catalogue of Microorganisms (GCM) 10K type strain sequencing project: providing services to taxonomists for standard genome sequencing and annotation.</title>
        <authorList>
            <consortium name="The Broad Institute Genomics Platform"/>
            <consortium name="The Broad Institute Genome Sequencing Center for Infectious Disease"/>
            <person name="Wu L."/>
            <person name="Ma J."/>
        </authorList>
    </citation>
    <scope>NUCLEOTIDE SEQUENCE [LARGE SCALE GENOMIC DNA]</scope>
    <source>
        <strain evidence="3">KCTC 52924</strain>
    </source>
</reference>
<evidence type="ECO:0000259" key="1">
    <source>
        <dbReference type="Pfam" id="PF05598"/>
    </source>
</evidence>
<name>A0ABW5VG77_9FLAO</name>
<dbReference type="Proteomes" id="UP001597532">
    <property type="component" value="Unassembled WGS sequence"/>
</dbReference>
<dbReference type="InterPro" id="IPR008490">
    <property type="entry name" value="Transposase_InsH_N"/>
</dbReference>
<proteinExistence type="predicted"/>
<dbReference type="EMBL" id="JBHUOK010000030">
    <property type="protein sequence ID" value="MFD2789914.1"/>
    <property type="molecule type" value="Genomic_DNA"/>
</dbReference>
<comment type="caution">
    <text evidence="2">The sequence shown here is derived from an EMBL/GenBank/DDBJ whole genome shotgun (WGS) entry which is preliminary data.</text>
</comment>
<accession>A0ABW5VG77</accession>
<keyword evidence="3" id="KW-1185">Reference proteome</keyword>
<organism evidence="2 3">
    <name type="scientific">Arenibacter antarcticus</name>
    <dbReference type="NCBI Taxonomy" id="2040469"/>
    <lineage>
        <taxon>Bacteria</taxon>
        <taxon>Pseudomonadati</taxon>
        <taxon>Bacteroidota</taxon>
        <taxon>Flavobacteriia</taxon>
        <taxon>Flavobacteriales</taxon>
        <taxon>Flavobacteriaceae</taxon>
        <taxon>Arenibacter</taxon>
    </lineage>
</organism>
<sequence length="148" mass="17333">MDFITGFNRNQLVLMDFESCLSLDSWVRIDDMIVDILPMQELGFKEVLNTEGRPPYCSSDLLKLYIYGYKNKIRSSRRLEPVSKVNPEVIWLLKGLKPSERKIEYFIKDSAGSFRKALRYFVVLLRDWELLDGGRIVTRSFKVAQNET</sequence>